<feature type="compositionally biased region" description="Low complexity" evidence="1">
    <location>
        <begin position="471"/>
        <end position="483"/>
    </location>
</feature>
<feature type="region of interest" description="Disordered" evidence="1">
    <location>
        <begin position="526"/>
        <end position="593"/>
    </location>
</feature>
<gene>
    <name evidence="2" type="ORF">VNI00_007002</name>
</gene>
<feature type="region of interest" description="Disordered" evidence="1">
    <location>
        <begin position="651"/>
        <end position="742"/>
    </location>
</feature>
<feature type="compositionally biased region" description="Basic and acidic residues" evidence="1">
    <location>
        <begin position="209"/>
        <end position="220"/>
    </location>
</feature>
<feature type="compositionally biased region" description="Polar residues" evidence="1">
    <location>
        <begin position="452"/>
        <end position="466"/>
    </location>
</feature>
<feature type="compositionally biased region" description="Low complexity" evidence="1">
    <location>
        <begin position="18"/>
        <end position="29"/>
    </location>
</feature>
<accession>A0AAW0D4G0</accession>
<feature type="compositionally biased region" description="Low complexity" evidence="1">
    <location>
        <begin position="154"/>
        <end position="174"/>
    </location>
</feature>
<dbReference type="AlphaFoldDB" id="A0AAW0D4G0"/>
<feature type="region of interest" description="Disordered" evidence="1">
    <location>
        <begin position="135"/>
        <end position="176"/>
    </location>
</feature>
<keyword evidence="3" id="KW-1185">Reference proteome</keyword>
<dbReference type="EMBL" id="JAYKXP010000022">
    <property type="protein sequence ID" value="KAK7046007.1"/>
    <property type="molecule type" value="Genomic_DNA"/>
</dbReference>
<reference evidence="2 3" key="1">
    <citation type="submission" date="2024-01" db="EMBL/GenBank/DDBJ databases">
        <title>A draft genome for a cacao thread blight-causing isolate of Paramarasmius palmivorus.</title>
        <authorList>
            <person name="Baruah I.K."/>
            <person name="Bukari Y."/>
            <person name="Amoako-Attah I."/>
            <person name="Meinhardt L.W."/>
            <person name="Bailey B.A."/>
            <person name="Cohen S.P."/>
        </authorList>
    </citation>
    <scope>NUCLEOTIDE SEQUENCE [LARGE SCALE GENOMIC DNA]</scope>
    <source>
        <strain evidence="2 3">GH-12</strain>
    </source>
</reference>
<feature type="region of interest" description="Disordered" evidence="1">
    <location>
        <begin position="193"/>
        <end position="514"/>
    </location>
</feature>
<evidence type="ECO:0000256" key="1">
    <source>
        <dbReference type="SAM" id="MobiDB-lite"/>
    </source>
</evidence>
<feature type="compositionally biased region" description="Low complexity" evidence="1">
    <location>
        <begin position="767"/>
        <end position="778"/>
    </location>
</feature>
<organism evidence="2 3">
    <name type="scientific">Paramarasmius palmivorus</name>
    <dbReference type="NCBI Taxonomy" id="297713"/>
    <lineage>
        <taxon>Eukaryota</taxon>
        <taxon>Fungi</taxon>
        <taxon>Dikarya</taxon>
        <taxon>Basidiomycota</taxon>
        <taxon>Agaricomycotina</taxon>
        <taxon>Agaricomycetes</taxon>
        <taxon>Agaricomycetidae</taxon>
        <taxon>Agaricales</taxon>
        <taxon>Marasmiineae</taxon>
        <taxon>Marasmiaceae</taxon>
        <taxon>Paramarasmius</taxon>
    </lineage>
</organism>
<protein>
    <submittedName>
        <fullName evidence="2">Uncharacterized protein</fullName>
    </submittedName>
</protein>
<evidence type="ECO:0000313" key="3">
    <source>
        <dbReference type="Proteomes" id="UP001383192"/>
    </source>
</evidence>
<feature type="compositionally biased region" description="Basic and acidic residues" evidence="1">
    <location>
        <begin position="701"/>
        <end position="712"/>
    </location>
</feature>
<proteinExistence type="predicted"/>
<feature type="region of interest" description="Disordered" evidence="1">
    <location>
        <begin position="760"/>
        <end position="794"/>
    </location>
</feature>
<feature type="compositionally biased region" description="Basic residues" evidence="1">
    <location>
        <begin position="49"/>
        <end position="61"/>
    </location>
</feature>
<feature type="compositionally biased region" description="Polar residues" evidence="1">
    <location>
        <begin position="664"/>
        <end position="673"/>
    </location>
</feature>
<feature type="compositionally biased region" description="Polar residues" evidence="1">
    <location>
        <begin position="235"/>
        <end position="248"/>
    </location>
</feature>
<feature type="region of interest" description="Disordered" evidence="1">
    <location>
        <begin position="1"/>
        <end position="120"/>
    </location>
</feature>
<feature type="compositionally biased region" description="Pro residues" evidence="1">
    <location>
        <begin position="435"/>
        <end position="446"/>
    </location>
</feature>
<dbReference type="Proteomes" id="UP001383192">
    <property type="component" value="Unassembled WGS sequence"/>
</dbReference>
<name>A0AAW0D4G0_9AGAR</name>
<feature type="compositionally biased region" description="Acidic residues" evidence="1">
    <location>
        <begin position="575"/>
        <end position="593"/>
    </location>
</feature>
<comment type="caution">
    <text evidence="2">The sequence shown here is derived from an EMBL/GenBank/DDBJ whole genome shotgun (WGS) entry which is preliminary data.</text>
</comment>
<evidence type="ECO:0000313" key="2">
    <source>
        <dbReference type="EMBL" id="KAK7046007.1"/>
    </source>
</evidence>
<feature type="compositionally biased region" description="Low complexity" evidence="1">
    <location>
        <begin position="251"/>
        <end position="261"/>
    </location>
</feature>
<sequence length="794" mass="86274">MAADTQELSDRKRKKSGASKTQAAAANASERAITDTAGYETDATSSGKTRAKLKKKSKARKGSGDAGYETDDGYVSSTPTLSKSKSRSRFFKLGNRSKTHVDDEENRAAEEVPPPLPPLPVFRLPIAERFATTLGDVNKGATAEPPLGPPPSLPFGSSINSPLSTPSSSSVTTPKELDLLDGQASFLSDLASKHNHSPFTSVQQKGVVRSRDSGSTDSHGHSGSNTLFSKLNFPSFDSFTSSNNSPVRTKSPVVTFPTTRSPSPPTASKLKQPVISYPITRSPSPPPSPPTIQVIPNPSPNKGATKHVPRPLFLHRVPSDQEKTLNPQMDRSPLPKDWSPAGSPFVVLTPNPTPSPTGLDPRRPGAQKLSSLDTVTQPSRLRIPSPVTPSRDQSPARSPVVPSVDYIVPSPRPGTDDLHFTPPTIHYSSHSELPPATPPPTSPLPDVPSTDGNDSQGGSYFASQQRGRPELVNSNSNLTVNSTPQRGRESPFPSRPILPSPHRSQAGTGYAGFETRVKVKRYRDLYGWRGGDEDDDRGTSPIPDIYMQSTSSREPNFKRHRPRQSTKVGIKVEEPSDDEGYGGEDGGDSDYYDEEEMNYVVNGMFGDKSVSDLGHYGGEERETEAALSRSHSYEALRDRYNDPRNAVTLAVARGRGGRGIPASPISTPTDEGTSSSNWRRRPRSPNVQRKVSFDIDESESDDKSRYPDDERTTVYSTLGADLSRRGSWESGSRASFMDNEKSQRTRERFLRRVDMMYDESGRERPATRGVGRGAVAAVPPVPRLPQGASSKVWI</sequence>
<feature type="compositionally biased region" description="Polar residues" evidence="1">
    <location>
        <begin position="368"/>
        <end position="379"/>
    </location>
</feature>
<feature type="compositionally biased region" description="Basic residues" evidence="1">
    <location>
        <begin position="84"/>
        <end position="98"/>
    </location>
</feature>